<accession>A0A919JUM7</accession>
<feature type="transmembrane region" description="Helical" evidence="1">
    <location>
        <begin position="37"/>
        <end position="56"/>
    </location>
</feature>
<dbReference type="Gene3D" id="3.40.50.150">
    <property type="entry name" value="Vaccinia Virus protein VP39"/>
    <property type="match status" value="1"/>
</dbReference>
<dbReference type="RefSeq" id="WP_203779966.1">
    <property type="nucleotide sequence ID" value="NZ_BOMV01000007.1"/>
</dbReference>
<dbReference type="Proteomes" id="UP000636960">
    <property type="component" value="Unassembled WGS sequence"/>
</dbReference>
<keyword evidence="3" id="KW-1185">Reference proteome</keyword>
<keyword evidence="1" id="KW-0812">Transmembrane</keyword>
<evidence type="ECO:0000313" key="3">
    <source>
        <dbReference type="Proteomes" id="UP000636960"/>
    </source>
</evidence>
<proteinExistence type="predicted"/>
<reference evidence="2" key="1">
    <citation type="submission" date="2021-01" db="EMBL/GenBank/DDBJ databases">
        <title>Whole genome shotgun sequence of Actinoplanes rishiriensis NBRC 108556.</title>
        <authorList>
            <person name="Komaki H."/>
            <person name="Tamura T."/>
        </authorList>
    </citation>
    <scope>NUCLEOTIDE SEQUENCE</scope>
    <source>
        <strain evidence="2">NBRC 108556</strain>
    </source>
</reference>
<sequence>MRPLPRPTRRQAALLGAAAVLCAAAGGSALTGHLGVALTVLAVFLAGLLGLVLLLARRLGALLAANRKTQRDVRSVLDQTQRRVLGAVEEMLLAAGDRHRELTDALAAQQKAAAAGTDRLLRAQTSEVEALVQLFQGFTPRAPMPSSGGFALNPTDLLDLLHLIRSRRPRLVLELGSGTSSVWIAYALEQTGGRLISLDHEPMYAEKTRSALAEHQLTGVAEVRDAPLRPVVLDGRSFPWYDVDAVADLRAVDLLLIDGPPEKTGPDARYPAMRVLEDKLADAATVVFDDAHRHDEQQALRRWVETIEGLTQEGEALGRHAVLSYRRIVRQHGPVDEISSRSSG</sequence>
<dbReference type="InterPro" id="IPR029063">
    <property type="entry name" value="SAM-dependent_MTases_sf"/>
</dbReference>
<protein>
    <submittedName>
        <fullName evidence="2">Uncharacterized protein</fullName>
    </submittedName>
</protein>
<evidence type="ECO:0000313" key="2">
    <source>
        <dbReference type="EMBL" id="GIE93657.1"/>
    </source>
</evidence>
<dbReference type="AlphaFoldDB" id="A0A919JUM7"/>
<evidence type="ECO:0000256" key="1">
    <source>
        <dbReference type="SAM" id="Phobius"/>
    </source>
</evidence>
<name>A0A919JUM7_9ACTN</name>
<comment type="caution">
    <text evidence="2">The sequence shown here is derived from an EMBL/GenBank/DDBJ whole genome shotgun (WGS) entry which is preliminary data.</text>
</comment>
<dbReference type="EMBL" id="BOMV01000007">
    <property type="protein sequence ID" value="GIE93657.1"/>
    <property type="molecule type" value="Genomic_DNA"/>
</dbReference>
<keyword evidence="1" id="KW-0472">Membrane</keyword>
<gene>
    <name evidence="2" type="ORF">Ari01nite_11220</name>
</gene>
<keyword evidence="1" id="KW-1133">Transmembrane helix</keyword>
<dbReference type="SUPFAM" id="SSF53335">
    <property type="entry name" value="S-adenosyl-L-methionine-dependent methyltransferases"/>
    <property type="match status" value="1"/>
</dbReference>
<dbReference type="Pfam" id="PF13578">
    <property type="entry name" value="Methyltransf_24"/>
    <property type="match status" value="1"/>
</dbReference>
<organism evidence="2 3">
    <name type="scientific">Paractinoplanes rishiriensis</name>
    <dbReference type="NCBI Taxonomy" id="1050105"/>
    <lineage>
        <taxon>Bacteria</taxon>
        <taxon>Bacillati</taxon>
        <taxon>Actinomycetota</taxon>
        <taxon>Actinomycetes</taxon>
        <taxon>Micromonosporales</taxon>
        <taxon>Micromonosporaceae</taxon>
        <taxon>Paractinoplanes</taxon>
    </lineage>
</organism>